<evidence type="ECO:0000256" key="3">
    <source>
        <dbReference type="ARBA" id="ARBA00023315"/>
    </source>
</evidence>
<dbReference type="PANTHER" id="PTHR10434">
    <property type="entry name" value="1-ACYL-SN-GLYCEROL-3-PHOSPHATE ACYLTRANSFERASE"/>
    <property type="match status" value="1"/>
</dbReference>
<dbReference type="EMBL" id="JAUUDS010000005">
    <property type="protein sequence ID" value="MDP1027682.1"/>
    <property type="molecule type" value="Genomic_DNA"/>
</dbReference>
<keyword evidence="3 5" id="KW-0012">Acyltransferase</keyword>
<evidence type="ECO:0000259" key="4">
    <source>
        <dbReference type="SMART" id="SM00563"/>
    </source>
</evidence>
<dbReference type="Pfam" id="PF01553">
    <property type="entry name" value="Acyltransferase"/>
    <property type="match status" value="1"/>
</dbReference>
<dbReference type="PANTHER" id="PTHR10434:SF40">
    <property type="entry name" value="1-ACYL-SN-GLYCEROL-3-PHOSPHATE ACYLTRANSFERASE"/>
    <property type="match status" value="1"/>
</dbReference>
<comment type="pathway">
    <text evidence="1">Lipid metabolism.</text>
</comment>
<gene>
    <name evidence="5" type="ORF">Q5H91_10695</name>
</gene>
<dbReference type="SMART" id="SM00563">
    <property type="entry name" value="PlsC"/>
    <property type="match status" value="1"/>
</dbReference>
<evidence type="ECO:0000313" key="6">
    <source>
        <dbReference type="Proteomes" id="UP001230685"/>
    </source>
</evidence>
<sequence>MVLLRNIAFSIVFWGLSVPIVATAPISALFGRRAIVRHATAWTLVHRWAVRHLLGIRVKVEGVQPTTPVFYAAKHQSMWETLELQCRLGGPAMVLKRELANIPVWGWSARCYGAIVVDREAAGAAMRGMMREAEAARLEGRSILIFPEGTRVAPGEQPPLKPGFAGLYRILAMPTVPIATDIGLLWPRRGLKRPGVVTLRFGDVIPPGLPRRVAEAAIHAGMNALER</sequence>
<feature type="domain" description="Phospholipid/glycerol acyltransferase" evidence="4">
    <location>
        <begin position="69"/>
        <end position="183"/>
    </location>
</feature>
<accession>A0ABT9ELI5</accession>
<dbReference type="RefSeq" id="WP_305173572.1">
    <property type="nucleotide sequence ID" value="NZ_JAUUDS010000005.1"/>
</dbReference>
<dbReference type="InterPro" id="IPR002123">
    <property type="entry name" value="Plipid/glycerol_acylTrfase"/>
</dbReference>
<dbReference type="CDD" id="cd07989">
    <property type="entry name" value="LPLAT_AGPAT-like"/>
    <property type="match status" value="1"/>
</dbReference>
<evidence type="ECO:0000313" key="5">
    <source>
        <dbReference type="EMBL" id="MDP1027682.1"/>
    </source>
</evidence>
<evidence type="ECO:0000256" key="2">
    <source>
        <dbReference type="ARBA" id="ARBA00022679"/>
    </source>
</evidence>
<dbReference type="Proteomes" id="UP001230685">
    <property type="component" value="Unassembled WGS sequence"/>
</dbReference>
<proteinExistence type="predicted"/>
<organism evidence="5 6">
    <name type="scientific">Sphingomonas aurea</name>
    <dbReference type="NCBI Taxonomy" id="3063994"/>
    <lineage>
        <taxon>Bacteria</taxon>
        <taxon>Pseudomonadati</taxon>
        <taxon>Pseudomonadota</taxon>
        <taxon>Alphaproteobacteria</taxon>
        <taxon>Sphingomonadales</taxon>
        <taxon>Sphingomonadaceae</taxon>
        <taxon>Sphingomonas</taxon>
    </lineage>
</organism>
<name>A0ABT9ELI5_9SPHN</name>
<protein>
    <submittedName>
        <fullName evidence="5">Lysophospholipid acyltransferase family protein</fullName>
    </submittedName>
</protein>
<reference evidence="5 6" key="1">
    <citation type="submission" date="2023-07" db="EMBL/GenBank/DDBJ databases">
        <authorList>
            <person name="Kim M.K."/>
        </authorList>
    </citation>
    <scope>NUCLEOTIDE SEQUENCE [LARGE SCALE GENOMIC DNA]</scope>
    <source>
        <strain evidence="5 6">KR1UV-12</strain>
    </source>
</reference>
<keyword evidence="6" id="KW-1185">Reference proteome</keyword>
<dbReference type="SUPFAM" id="SSF69593">
    <property type="entry name" value="Glycerol-3-phosphate (1)-acyltransferase"/>
    <property type="match status" value="1"/>
</dbReference>
<evidence type="ECO:0000256" key="1">
    <source>
        <dbReference type="ARBA" id="ARBA00005189"/>
    </source>
</evidence>
<keyword evidence="2" id="KW-0808">Transferase</keyword>
<dbReference type="GO" id="GO:0016746">
    <property type="term" value="F:acyltransferase activity"/>
    <property type="evidence" value="ECO:0007669"/>
    <property type="project" value="UniProtKB-KW"/>
</dbReference>
<comment type="caution">
    <text evidence="5">The sequence shown here is derived from an EMBL/GenBank/DDBJ whole genome shotgun (WGS) entry which is preliminary data.</text>
</comment>